<dbReference type="InterPro" id="IPR001296">
    <property type="entry name" value="Glyco_trans_1"/>
</dbReference>
<protein>
    <submittedName>
        <fullName evidence="2">Glycosyltransferase</fullName>
    </submittedName>
</protein>
<dbReference type="RefSeq" id="WP_190302663.1">
    <property type="nucleotide sequence ID" value="NZ_JACOIJ010000030.1"/>
</dbReference>
<accession>A0ABR7YGT9</accession>
<dbReference type="Pfam" id="PF00534">
    <property type="entry name" value="Glycos_transf_1"/>
    <property type="match status" value="1"/>
</dbReference>
<dbReference type="PANTHER" id="PTHR12526:SF627">
    <property type="entry name" value="D-RHAMNOSYLTRANSFERASE WBPZ"/>
    <property type="match status" value="1"/>
</dbReference>
<reference evidence="2 3" key="1">
    <citation type="submission" date="2020-08" db="EMBL/GenBank/DDBJ databases">
        <title>Sphingobacterium sp. DN04309 isolated from aquaculture water.</title>
        <authorList>
            <person name="Zhang M."/>
        </authorList>
    </citation>
    <scope>NUCLEOTIDE SEQUENCE [LARGE SCALE GENOMIC DNA]</scope>
    <source>
        <strain evidence="2 3">DN04309</strain>
    </source>
</reference>
<evidence type="ECO:0000259" key="1">
    <source>
        <dbReference type="Pfam" id="PF00534"/>
    </source>
</evidence>
<evidence type="ECO:0000313" key="3">
    <source>
        <dbReference type="Proteomes" id="UP000651271"/>
    </source>
</evidence>
<sequence length="331" mass="38196">MENFNINKPRILTWNIHGSYLYYLSLGDYIIYVPYNANRSERYIGRGETYPYGSNVIEIPANEVRNIDFDIVLFQCDENYFADQYDLLSEEQLLLPKIYIEHDPPWEHPTDAIHPVVEQDVTVVHVTNYNKLMWHITVPDVRVISHGVYTGNTLYKGNLKKGIVVINNLPSRGRMLGYDIFQKVREEVPLDLIGMGAEAEGSQEIKHPNLMEYISQYRFYFSPIRYTSLGLSTCEAMMIGMPVLGMSTTELPSVIRNGVTGFIDNDIDVLIDKMKLLLALPTLALGMSHSTREQAKNLFSIDRFVSEWKALFIEKLTQKSIRYEKKENSLY</sequence>
<feature type="domain" description="Glycosyl transferase family 1" evidence="1">
    <location>
        <begin position="204"/>
        <end position="294"/>
    </location>
</feature>
<dbReference type="PANTHER" id="PTHR12526">
    <property type="entry name" value="GLYCOSYLTRANSFERASE"/>
    <property type="match status" value="1"/>
</dbReference>
<dbReference type="EMBL" id="JACOIJ010000030">
    <property type="protein sequence ID" value="MBD1430533.1"/>
    <property type="molecule type" value="Genomic_DNA"/>
</dbReference>
<keyword evidence="3" id="KW-1185">Reference proteome</keyword>
<dbReference type="Gene3D" id="3.40.50.2000">
    <property type="entry name" value="Glycogen Phosphorylase B"/>
    <property type="match status" value="2"/>
</dbReference>
<proteinExistence type="predicted"/>
<gene>
    <name evidence="2" type="ORF">H8B04_13335</name>
</gene>
<evidence type="ECO:0000313" key="2">
    <source>
        <dbReference type="EMBL" id="MBD1430533.1"/>
    </source>
</evidence>
<dbReference type="Proteomes" id="UP000651271">
    <property type="component" value="Unassembled WGS sequence"/>
</dbReference>
<organism evidence="2 3">
    <name type="scientific">Sphingobacterium litopenaei</name>
    <dbReference type="NCBI Taxonomy" id="2763500"/>
    <lineage>
        <taxon>Bacteria</taxon>
        <taxon>Pseudomonadati</taxon>
        <taxon>Bacteroidota</taxon>
        <taxon>Sphingobacteriia</taxon>
        <taxon>Sphingobacteriales</taxon>
        <taxon>Sphingobacteriaceae</taxon>
        <taxon>Sphingobacterium</taxon>
    </lineage>
</organism>
<dbReference type="SUPFAM" id="SSF53756">
    <property type="entry name" value="UDP-Glycosyltransferase/glycogen phosphorylase"/>
    <property type="match status" value="1"/>
</dbReference>
<name>A0ABR7YGT9_9SPHI</name>
<comment type="caution">
    <text evidence="2">The sequence shown here is derived from an EMBL/GenBank/DDBJ whole genome shotgun (WGS) entry which is preliminary data.</text>
</comment>